<dbReference type="EMBL" id="LK932776">
    <property type="protein sequence ID" value="CDS93414.1"/>
    <property type="molecule type" value="Genomic_DNA"/>
</dbReference>
<name>A0A069AJ33_CLODI</name>
<evidence type="ECO:0000256" key="1">
    <source>
        <dbReference type="SAM" id="MobiDB-lite"/>
    </source>
</evidence>
<feature type="region of interest" description="Disordered" evidence="1">
    <location>
        <begin position="1"/>
        <end position="44"/>
    </location>
</feature>
<sequence length="44" mass="5045">MGTGQDDRLVQTLQREGEQIGGIGERVRTVQHQKRRRTAAARRQ</sequence>
<reference evidence="2" key="1">
    <citation type="submission" date="2014-07" db="EMBL/GenBank/DDBJ databases">
        <authorList>
            <person name="Monot Marc"/>
        </authorList>
    </citation>
    <scope>NUCLEOTIDE SEQUENCE</scope>
    <source>
        <strain evidence="2">7032989</strain>
    </source>
</reference>
<gene>
    <name evidence="2" type="ORF">BN1095_1330001</name>
</gene>
<protein>
    <submittedName>
        <fullName evidence="2">Uncharacterized protein</fullName>
    </submittedName>
</protein>
<organism evidence="2">
    <name type="scientific">Clostridioides difficile</name>
    <name type="common">Peptoclostridium difficile</name>
    <dbReference type="NCBI Taxonomy" id="1496"/>
    <lineage>
        <taxon>Bacteria</taxon>
        <taxon>Bacillati</taxon>
        <taxon>Bacillota</taxon>
        <taxon>Clostridia</taxon>
        <taxon>Peptostreptococcales</taxon>
        <taxon>Peptostreptococcaceae</taxon>
        <taxon>Clostridioides</taxon>
    </lineage>
</organism>
<dbReference type="AlphaFoldDB" id="A0A069AJ33"/>
<feature type="compositionally biased region" description="Basic residues" evidence="1">
    <location>
        <begin position="29"/>
        <end position="44"/>
    </location>
</feature>
<evidence type="ECO:0000313" key="2">
    <source>
        <dbReference type="EMBL" id="CDS93414.1"/>
    </source>
</evidence>
<proteinExistence type="predicted"/>
<accession>A0A069AJ33</accession>